<evidence type="ECO:0000313" key="3">
    <source>
        <dbReference type="EMBL" id="KAF7368511.1"/>
    </source>
</evidence>
<evidence type="ECO:0000256" key="1">
    <source>
        <dbReference type="SAM" id="Phobius"/>
    </source>
</evidence>
<sequence length="306" mass="34375">MGEFDQTIGFTLMGVTINTYLTGIIMSQFHTYWTSKYQDPLSLVGFLFVINITQAVAVIYMSWFYCVTNFTNPNVVAIMLWPYPFTALTMSILALVNHIFQSWRIYCFTERKMLVGFLLATALANCGIGVTVSIESWIFSELSKLVALQPIIEGNLALQCAVDAIIAIIMADMFSRWHTNFADTDKVLNRLIRTAVQSGFFTVVFALGTLLSNRFSPGTYMIALFALPIGRIYTHTMMSQLVTREELRDMLSNRGNHVSFPISSVAPAGTGRMETIMMHTFSTASIEARNESSNDLSKESQMFQNQ</sequence>
<feature type="transmembrane region" description="Helical" evidence="1">
    <location>
        <begin position="151"/>
        <end position="171"/>
    </location>
</feature>
<keyword evidence="1" id="KW-0472">Membrane</keyword>
<dbReference type="Proteomes" id="UP000620124">
    <property type="component" value="Unassembled WGS sequence"/>
</dbReference>
<dbReference type="InterPro" id="IPR045339">
    <property type="entry name" value="DUF6534"/>
</dbReference>
<reference evidence="3" key="1">
    <citation type="submission" date="2020-05" db="EMBL/GenBank/DDBJ databases">
        <title>Mycena genomes resolve the evolution of fungal bioluminescence.</title>
        <authorList>
            <person name="Tsai I.J."/>
        </authorList>
    </citation>
    <scope>NUCLEOTIDE SEQUENCE</scope>
    <source>
        <strain evidence="3">CCC161011</strain>
    </source>
</reference>
<feature type="domain" description="DUF6534" evidence="2">
    <location>
        <begin position="160"/>
        <end position="245"/>
    </location>
</feature>
<dbReference type="AlphaFoldDB" id="A0A8H6Z256"/>
<dbReference type="EMBL" id="JACAZI010000002">
    <property type="protein sequence ID" value="KAF7368511.1"/>
    <property type="molecule type" value="Genomic_DNA"/>
</dbReference>
<dbReference type="Pfam" id="PF20152">
    <property type="entry name" value="DUF6534"/>
    <property type="match status" value="1"/>
</dbReference>
<protein>
    <recommendedName>
        <fullName evidence="2">DUF6534 domain-containing protein</fullName>
    </recommendedName>
</protein>
<feature type="transmembrane region" description="Helical" evidence="1">
    <location>
        <begin position="217"/>
        <end position="234"/>
    </location>
</feature>
<feature type="transmembrane region" description="Helical" evidence="1">
    <location>
        <begin position="41"/>
        <end position="63"/>
    </location>
</feature>
<organism evidence="3 4">
    <name type="scientific">Mycena venus</name>
    <dbReference type="NCBI Taxonomy" id="2733690"/>
    <lineage>
        <taxon>Eukaryota</taxon>
        <taxon>Fungi</taxon>
        <taxon>Dikarya</taxon>
        <taxon>Basidiomycota</taxon>
        <taxon>Agaricomycotina</taxon>
        <taxon>Agaricomycetes</taxon>
        <taxon>Agaricomycetidae</taxon>
        <taxon>Agaricales</taxon>
        <taxon>Marasmiineae</taxon>
        <taxon>Mycenaceae</taxon>
        <taxon>Mycena</taxon>
    </lineage>
</organism>
<keyword evidence="1" id="KW-1133">Transmembrane helix</keyword>
<keyword evidence="1" id="KW-0812">Transmembrane</keyword>
<comment type="caution">
    <text evidence="3">The sequence shown here is derived from an EMBL/GenBank/DDBJ whole genome shotgun (WGS) entry which is preliminary data.</text>
</comment>
<evidence type="ECO:0000313" key="4">
    <source>
        <dbReference type="Proteomes" id="UP000620124"/>
    </source>
</evidence>
<gene>
    <name evidence="3" type="ORF">MVEN_00174300</name>
</gene>
<feature type="transmembrane region" description="Helical" evidence="1">
    <location>
        <begin position="75"/>
        <end position="96"/>
    </location>
</feature>
<dbReference type="PANTHER" id="PTHR40465:SF1">
    <property type="entry name" value="DUF6534 DOMAIN-CONTAINING PROTEIN"/>
    <property type="match status" value="1"/>
</dbReference>
<feature type="transmembrane region" description="Helical" evidence="1">
    <location>
        <begin position="191"/>
        <end position="211"/>
    </location>
</feature>
<name>A0A8H6Z256_9AGAR</name>
<keyword evidence="4" id="KW-1185">Reference proteome</keyword>
<dbReference type="PANTHER" id="PTHR40465">
    <property type="entry name" value="CHROMOSOME 1, WHOLE GENOME SHOTGUN SEQUENCE"/>
    <property type="match status" value="1"/>
</dbReference>
<proteinExistence type="predicted"/>
<evidence type="ECO:0000259" key="2">
    <source>
        <dbReference type="Pfam" id="PF20152"/>
    </source>
</evidence>
<feature type="transmembrane region" description="Helical" evidence="1">
    <location>
        <begin position="6"/>
        <end position="29"/>
    </location>
</feature>
<accession>A0A8H6Z256</accession>
<feature type="transmembrane region" description="Helical" evidence="1">
    <location>
        <begin position="117"/>
        <end position="139"/>
    </location>
</feature>
<dbReference type="OrthoDB" id="2562493at2759"/>